<comment type="caution">
    <text evidence="1">The sequence shown here is derived from an EMBL/GenBank/DDBJ whole genome shotgun (WGS) entry which is preliminary data.</text>
</comment>
<reference evidence="1 2" key="1">
    <citation type="submission" date="2019-07" db="EMBL/GenBank/DDBJ databases">
        <title>Whole genome shotgun sequence of Acetobacter cibinongensis NBRC 16605.</title>
        <authorList>
            <person name="Hosoyama A."/>
            <person name="Uohara A."/>
            <person name="Ohji S."/>
            <person name="Ichikawa N."/>
        </authorList>
    </citation>
    <scope>NUCLEOTIDE SEQUENCE [LARGE SCALE GENOMIC DNA]</scope>
    <source>
        <strain evidence="1 2">NBRC 16605</strain>
    </source>
</reference>
<dbReference type="EMBL" id="BJVU01000001">
    <property type="protein sequence ID" value="GEL57762.1"/>
    <property type="molecule type" value="Genomic_DNA"/>
</dbReference>
<accession>A0ABQ0V2J4</accession>
<name>A0ABQ0V2J4_9PROT</name>
<gene>
    <name evidence="1" type="ORF">ACI01nite_03640</name>
</gene>
<evidence type="ECO:0000313" key="2">
    <source>
        <dbReference type="Proteomes" id="UP000321891"/>
    </source>
</evidence>
<proteinExistence type="predicted"/>
<protein>
    <recommendedName>
        <fullName evidence="3">Secreted protein</fullName>
    </recommendedName>
</protein>
<evidence type="ECO:0008006" key="3">
    <source>
        <dbReference type="Google" id="ProtNLM"/>
    </source>
</evidence>
<sequence length="67" mass="7684">MNLMSSSQIVSLTAVAIVVRYSSGKFGFRLPLNERFFYVIIFQSREYKISERRLPPALPVVIAHELP</sequence>
<dbReference type="Proteomes" id="UP000321891">
    <property type="component" value="Unassembled WGS sequence"/>
</dbReference>
<organism evidence="1 2">
    <name type="scientific">Acetobacter cibinongensis</name>
    <dbReference type="NCBI Taxonomy" id="146475"/>
    <lineage>
        <taxon>Bacteria</taxon>
        <taxon>Pseudomonadati</taxon>
        <taxon>Pseudomonadota</taxon>
        <taxon>Alphaproteobacteria</taxon>
        <taxon>Acetobacterales</taxon>
        <taxon>Acetobacteraceae</taxon>
        <taxon>Acetobacter</taxon>
    </lineage>
</organism>
<evidence type="ECO:0000313" key="1">
    <source>
        <dbReference type="EMBL" id="GEL57762.1"/>
    </source>
</evidence>
<keyword evidence="2" id="KW-1185">Reference proteome</keyword>